<name>A0A9P7BZB2_9FUNG</name>
<keyword evidence="3" id="KW-1185">Reference proteome</keyword>
<dbReference type="EMBL" id="JAANIU010014084">
    <property type="protein sequence ID" value="KAG1529770.1"/>
    <property type="molecule type" value="Genomic_DNA"/>
</dbReference>
<sequence>MPQSGLRGHDGRHPGVPLERLCHPQREPQLPPLKPAPGRIRRPGHAVPHRRPARHESAEAGRRPAADFRRDDQPPGPPGAGRSAGPQSQPRRPARHHRT</sequence>
<dbReference type="Proteomes" id="UP000740926">
    <property type="component" value="Unassembled WGS sequence"/>
</dbReference>
<comment type="caution">
    <text evidence="2">The sequence shown here is derived from an EMBL/GenBank/DDBJ whole genome shotgun (WGS) entry which is preliminary data.</text>
</comment>
<feature type="compositionally biased region" description="Basic and acidic residues" evidence="1">
    <location>
        <begin position="54"/>
        <end position="73"/>
    </location>
</feature>
<evidence type="ECO:0000313" key="3">
    <source>
        <dbReference type="Proteomes" id="UP000740926"/>
    </source>
</evidence>
<feature type="region of interest" description="Disordered" evidence="1">
    <location>
        <begin position="1"/>
        <end position="99"/>
    </location>
</feature>
<evidence type="ECO:0000256" key="1">
    <source>
        <dbReference type="SAM" id="MobiDB-lite"/>
    </source>
</evidence>
<feature type="compositionally biased region" description="Basic residues" evidence="1">
    <location>
        <begin position="39"/>
        <end position="53"/>
    </location>
</feature>
<evidence type="ECO:0000313" key="2">
    <source>
        <dbReference type="EMBL" id="KAG1529770.1"/>
    </source>
</evidence>
<protein>
    <submittedName>
        <fullName evidence="2">Uncharacterized protein</fullName>
    </submittedName>
</protein>
<gene>
    <name evidence="2" type="ORF">G6F50_017774</name>
</gene>
<reference evidence="2 3" key="1">
    <citation type="journal article" date="2020" name="Microb. Genom.">
        <title>Genetic diversity of clinical and environmental Mucorales isolates obtained from an investigation of mucormycosis cases among solid organ transplant recipients.</title>
        <authorList>
            <person name="Nguyen M.H."/>
            <person name="Kaul D."/>
            <person name="Muto C."/>
            <person name="Cheng S.J."/>
            <person name="Richter R.A."/>
            <person name="Bruno V.M."/>
            <person name="Liu G."/>
            <person name="Beyhan S."/>
            <person name="Sundermann A.J."/>
            <person name="Mounaud S."/>
            <person name="Pasculle A.W."/>
            <person name="Nierman W.C."/>
            <person name="Driscoll E."/>
            <person name="Cumbie R."/>
            <person name="Clancy C.J."/>
            <person name="Dupont C.L."/>
        </authorList>
    </citation>
    <scope>NUCLEOTIDE SEQUENCE [LARGE SCALE GENOMIC DNA]</scope>
    <source>
        <strain evidence="2 3">GL24</strain>
    </source>
</reference>
<accession>A0A9P7BZB2</accession>
<dbReference type="AlphaFoldDB" id="A0A9P7BZB2"/>
<organism evidence="2 3">
    <name type="scientific">Rhizopus delemar</name>
    <dbReference type="NCBI Taxonomy" id="936053"/>
    <lineage>
        <taxon>Eukaryota</taxon>
        <taxon>Fungi</taxon>
        <taxon>Fungi incertae sedis</taxon>
        <taxon>Mucoromycota</taxon>
        <taxon>Mucoromycotina</taxon>
        <taxon>Mucoromycetes</taxon>
        <taxon>Mucorales</taxon>
        <taxon>Mucorineae</taxon>
        <taxon>Rhizopodaceae</taxon>
        <taxon>Rhizopus</taxon>
    </lineage>
</organism>
<proteinExistence type="predicted"/>